<dbReference type="Proteomes" id="UP000694287">
    <property type="component" value="Unassembled WGS sequence"/>
</dbReference>
<evidence type="ECO:0000256" key="8">
    <source>
        <dbReference type="HAMAP-Rule" id="MF_01485"/>
    </source>
</evidence>
<dbReference type="InterPro" id="IPR014017">
    <property type="entry name" value="DNA_helicase_UvrD-like_C"/>
</dbReference>
<evidence type="ECO:0000259" key="11">
    <source>
        <dbReference type="PROSITE" id="PS51198"/>
    </source>
</evidence>
<evidence type="ECO:0000256" key="7">
    <source>
        <dbReference type="ARBA" id="ARBA00048988"/>
    </source>
</evidence>
<feature type="region of interest" description="Disordered" evidence="10">
    <location>
        <begin position="1"/>
        <end position="741"/>
    </location>
</feature>
<feature type="domain" description="UvrD-like helicase ATP-binding" evidence="11">
    <location>
        <begin position="751"/>
        <end position="1081"/>
    </location>
</feature>
<comment type="caution">
    <text evidence="13">The sequence shown here is derived from an EMBL/GenBank/DDBJ whole genome shotgun (WGS) entry which is preliminary data.</text>
</comment>
<comment type="cofactor">
    <cofactor evidence="8">
        <name>Mg(2+)</name>
        <dbReference type="ChEBI" id="CHEBI:18420"/>
    </cofactor>
    <text evidence="8">Binds 1 Mg(2+) ion per subunit.</text>
</comment>
<dbReference type="InterPro" id="IPR000212">
    <property type="entry name" value="DNA_helicase_UvrD/REP"/>
</dbReference>
<comment type="catalytic activity">
    <reaction evidence="7 8">
        <text>ATP + H2O = ADP + phosphate + H(+)</text>
        <dbReference type="Rhea" id="RHEA:13065"/>
        <dbReference type="ChEBI" id="CHEBI:15377"/>
        <dbReference type="ChEBI" id="CHEBI:15378"/>
        <dbReference type="ChEBI" id="CHEBI:30616"/>
        <dbReference type="ChEBI" id="CHEBI:43474"/>
        <dbReference type="ChEBI" id="CHEBI:456216"/>
        <dbReference type="EC" id="5.6.2.4"/>
    </reaction>
</comment>
<feature type="compositionally biased region" description="Low complexity" evidence="10">
    <location>
        <begin position="1"/>
        <end position="10"/>
    </location>
</feature>
<evidence type="ECO:0000256" key="3">
    <source>
        <dbReference type="ARBA" id="ARBA00022806"/>
    </source>
</evidence>
<feature type="compositionally biased region" description="Acidic residues" evidence="10">
    <location>
        <begin position="1553"/>
        <end position="1566"/>
    </location>
</feature>
<feature type="domain" description="UvrD-like helicase C-terminal" evidence="12">
    <location>
        <begin position="1111"/>
        <end position="1370"/>
    </location>
</feature>
<keyword evidence="8" id="KW-0479">Metal-binding</keyword>
<feature type="compositionally biased region" description="Basic residues" evidence="10">
    <location>
        <begin position="178"/>
        <end position="202"/>
    </location>
</feature>
<comment type="domain">
    <text evidence="8">The C-terminal domain has nuclease activity and interacts with RecD. It interacts with RecA, facilitating its loading onto ssDNA.</text>
</comment>
<keyword evidence="8" id="KW-0234">DNA repair</keyword>
<dbReference type="CDD" id="cd22352">
    <property type="entry name" value="RecB_C-like"/>
    <property type="match status" value="1"/>
</dbReference>
<dbReference type="EC" id="5.6.2.4" evidence="8"/>
<keyword evidence="1 8" id="KW-0547">Nucleotide-binding</keyword>
<comment type="catalytic activity">
    <reaction evidence="8">
        <text>Exonucleolytic cleavage (in the presence of ATP) in either 5'- to 3'- or 3'- to 5'-direction to yield 5'-phosphooligonucleotides.</text>
        <dbReference type="EC" id="3.1.11.5"/>
    </reaction>
</comment>
<keyword evidence="5 8" id="KW-0413">Isomerase</keyword>
<feature type="compositionally biased region" description="Low complexity" evidence="10">
    <location>
        <begin position="493"/>
        <end position="505"/>
    </location>
</feature>
<keyword evidence="14" id="KW-1185">Reference proteome</keyword>
<keyword evidence="3 8" id="KW-0347">Helicase</keyword>
<feature type="compositionally biased region" description="Basic residues" evidence="10">
    <location>
        <begin position="555"/>
        <end position="586"/>
    </location>
</feature>
<feature type="compositionally biased region" description="Low complexity" evidence="10">
    <location>
        <begin position="650"/>
        <end position="663"/>
    </location>
</feature>
<feature type="compositionally biased region" description="Basic residues" evidence="10">
    <location>
        <begin position="211"/>
        <end position="270"/>
    </location>
</feature>
<dbReference type="Pfam" id="PF00580">
    <property type="entry name" value="UvrD-helicase"/>
    <property type="match status" value="1"/>
</dbReference>
<comment type="domain">
    <text evidence="8">The N-terminal DNA-binding domain is a ssDNA-dependent ATPase and has ATP-dependent 3'-5' helicase function. This domain interacts with RecC.</text>
</comment>
<dbReference type="EC" id="3.1.11.5" evidence="8"/>
<evidence type="ECO:0000256" key="9">
    <source>
        <dbReference type="PROSITE-ProRule" id="PRU00560"/>
    </source>
</evidence>
<evidence type="ECO:0000256" key="10">
    <source>
        <dbReference type="SAM" id="MobiDB-lite"/>
    </source>
</evidence>
<dbReference type="InterPro" id="IPR004586">
    <property type="entry name" value="RecB"/>
</dbReference>
<feature type="compositionally biased region" description="Basic residues" evidence="10">
    <location>
        <begin position="693"/>
        <end position="704"/>
    </location>
</feature>
<feature type="compositionally biased region" description="Basic residues" evidence="10">
    <location>
        <begin position="18"/>
        <end position="39"/>
    </location>
</feature>
<evidence type="ECO:0000256" key="1">
    <source>
        <dbReference type="ARBA" id="ARBA00022741"/>
    </source>
</evidence>
<feature type="compositionally biased region" description="Basic residues" evidence="10">
    <location>
        <begin position="477"/>
        <end position="492"/>
    </location>
</feature>
<comment type="similarity">
    <text evidence="8">Belongs to the helicase family. UvrD subfamily.</text>
</comment>
<keyword evidence="2 8" id="KW-0378">Hydrolase</keyword>
<accession>A0ABS6UL72</accession>
<evidence type="ECO:0000259" key="12">
    <source>
        <dbReference type="PROSITE" id="PS51217"/>
    </source>
</evidence>
<feature type="compositionally biased region" description="Basic residues" evidence="10">
    <location>
        <begin position="344"/>
        <end position="364"/>
    </location>
</feature>
<comment type="catalytic activity">
    <reaction evidence="6 8">
        <text>Couples ATP hydrolysis with the unwinding of duplex DNA by translocating in the 3'-5' direction.</text>
        <dbReference type="EC" id="5.6.2.4"/>
    </reaction>
</comment>
<feature type="binding site" evidence="8">
    <location>
        <position position="1594"/>
    </location>
    <ligand>
        <name>Mg(2+)</name>
        <dbReference type="ChEBI" id="CHEBI:18420"/>
    </ligand>
</feature>
<gene>
    <name evidence="8" type="primary">recB</name>
    <name evidence="13" type="ORF">I4I81_01640</name>
</gene>
<dbReference type="PROSITE" id="PS51217">
    <property type="entry name" value="UVRD_HELICASE_CTER"/>
    <property type="match status" value="1"/>
</dbReference>
<dbReference type="PANTHER" id="PTHR11070:SF23">
    <property type="entry name" value="RECBCD ENZYME SUBUNIT RECB"/>
    <property type="match status" value="1"/>
</dbReference>
<feature type="region of interest" description="Disordered" evidence="10">
    <location>
        <begin position="1544"/>
        <end position="1566"/>
    </location>
</feature>
<feature type="compositionally biased region" description="Basic residues" evidence="10">
    <location>
        <begin position="106"/>
        <end position="119"/>
    </location>
</feature>
<keyword evidence="8" id="KW-0227">DNA damage</keyword>
<feature type="compositionally biased region" description="Pro residues" evidence="10">
    <location>
        <begin position="60"/>
        <end position="77"/>
    </location>
</feature>
<name>A0ABS6UL72_9PSEU</name>
<comment type="miscellaneous">
    <text evidence="8">In the RecBCD complex, RecB has a slow 3'-5' helicase, an exonuclease activity and loads RecA onto ssDNA, RecD has a fast 5'-3' helicase activity, while RecC stimulates the ATPase and processivity of the RecB helicase and contributes to recognition of the Chi site.</text>
</comment>
<comment type="function">
    <text evidence="8">A helicase/nuclease that prepares dsDNA breaks (DSB) for recombinational DNA repair. Binds to DSBs and unwinds DNA via a highly rapid and processive ATP-dependent bidirectional helicase activity. Unwinds dsDNA until it encounters a Chi (crossover hotspot instigator) sequence from the 3' direction. Cuts ssDNA a few nucleotides 3' to the Chi site. The properties and activities of the enzyme are changed at Chi. The Chi-altered holoenzyme produces a long 3'-ssDNA overhang and facilitates RecA-binding to the ssDNA for homologous DNA recombination and repair. Holoenzyme degrades any linearized DNA that is unable to undergo homologous recombination. In the holoenzyme this subunit contributes ATPase, 3'-5' helicase, exonuclease activity and loads RecA onto ssDNA.</text>
</comment>
<feature type="compositionally biased region" description="Low complexity" evidence="10">
    <location>
        <begin position="168"/>
        <end position="177"/>
    </location>
</feature>
<keyword evidence="8" id="KW-0460">Magnesium</keyword>
<feature type="compositionally biased region" description="Basic and acidic residues" evidence="10">
    <location>
        <begin position="613"/>
        <end position="631"/>
    </location>
</feature>
<feature type="compositionally biased region" description="Low complexity" evidence="10">
    <location>
        <begin position="365"/>
        <end position="375"/>
    </location>
</feature>
<protein>
    <recommendedName>
        <fullName evidence="8">RecBCD enzyme subunit RecB</fullName>
        <ecNumber evidence="8">3.1.11.5</ecNumber>
        <ecNumber evidence="8">5.6.2.4</ecNumber>
    </recommendedName>
    <alternativeName>
        <fullName evidence="8">DNA 3'-5' helicase subunit RecB</fullName>
    </alternativeName>
    <alternativeName>
        <fullName evidence="8">Exonuclease V subunit RecB</fullName>
        <shortName evidence="8">ExoV subunit RecB</shortName>
    </alternativeName>
    <alternativeName>
        <fullName evidence="8">Helicase/nuclease RecBCD subunit RecB</fullName>
    </alternativeName>
</protein>
<feature type="compositionally biased region" description="Basic residues" evidence="10">
    <location>
        <begin position="533"/>
        <end position="542"/>
    </location>
</feature>
<feature type="compositionally biased region" description="Basic residues" evidence="10">
    <location>
        <begin position="304"/>
        <end position="335"/>
    </location>
</feature>
<feature type="compositionally biased region" description="Low complexity" evidence="10">
    <location>
        <begin position="587"/>
        <end position="605"/>
    </location>
</feature>
<feature type="region of interest" description="DNA-binding and helicase activity, interacts with RecC" evidence="8">
    <location>
        <begin position="1"/>
        <end position="1489"/>
    </location>
</feature>
<feature type="compositionally biased region" description="Basic residues" evidence="10">
    <location>
        <begin position="279"/>
        <end position="288"/>
    </location>
</feature>
<dbReference type="PANTHER" id="PTHR11070">
    <property type="entry name" value="UVRD / RECB / PCRA DNA HELICASE FAMILY MEMBER"/>
    <property type="match status" value="1"/>
</dbReference>
<sequence>MPRRAPAGRGAARGGGRAARRRPHPGAARRPRHVPRHRDVRPADLRGVRARRAGHGGAPRPAPAGAPGRPRSPPGQPSPRHRRRAPGSGVGPPHGVAAARPAGLRARPHALPPRRRRRRADPGAGRRLRGAVGARRGAPRAVPPRRLRAEHVGRRARPAAARRHDVGRLAGHGAAARRGVRRRRAGGAARRVRAPAQRRARPAAHAAAAHRLGRRPHRRPRRPHHHLRHRRVAGRPGPRRAGRGTAHRGAARGRHAARARRRRRSARRAAARAPEPRQLPHRHAHRRHAGPDAVRAAPCGLPARPRRRRVPPRGCPRRRRRARPRPARRGTRRPQRGPPAAARRGVRGHRAPRRRALRGRRAHRSAAPARGAARGAARRRGGASLAGRGGRPASVAALRRPQLHGRRARRRPSLQLRPRGAGWGTRRGRGEGAARPVPGRPAARPRRAGDRPRRPGGVRGAPGEGVPQAARRALPVHPRRRPRRRPARRARRAGAVPDRLPAAGRPARRARPRPLPGRGVAPGRPASGAARRGPARARRRRGGATGRRGGEAARRRARVARRRRGARRRHAGRRHARRAARPHAAARRVLPAQARAAGAGVGAPARAHRGHRRELAGGEPRARVAGRDRAGHPRAGHPRARPRGARRARGPAPRGVAGAAAPGHADRGGVRPSPPGRGRARHRAGRRPAQLDRRHRRVHRRGARARLGCGGRPGRRGRAARRGADPVRRAGDGAVGPAARPGGGGLPVTAVLAPSAFLVTGPLPTGTTVLEASAGTGKTFTIAALAARYVAEGLATLPELMLVTFGREATTELRERVRGRLVDAERGLADPVAARAGDDEVLALLADAPPEEIAARRARLTRALAGFDAATIATTHQFCQQMLAGLGVAGDTDPGAEFVESIDDLISEVVDDFYVRKYGARGAGNPAFGRVEAGKLARAAVLDGQARLEPAHAPDGSPAQVRHRFATAVRGEVARRKRERRLYTYDDMLTRLSAALHDADGTAARRLRARYGVVLVDEFQDTDPVQWHILRTAFHGHTTLVLIGDPKQAIYAFRGADVVSYLDATTTADRHATLARNHRSDAPLLQALDTVFDGAALGDDRIRVHTVEAARPVPRLAGAPVDTPVRIRVLGRDGLPQSGRKLALAGPARARVARDCAAEIAALLASPARLDGEPVQPGDVAVLVRTNDQASVVRAALGRVGVPAVSSGTASVFGTPVATEWLTLLEALEQPRAFRVRAAALTCFVGATAAQLCSAGADDLLDHLGGTLRDWAAVLHRGGMAALLEAVTGTELPERILGSADGERTLTDLRHVAQSLHASATAQHLGPSALVDWLRHRIADAATDVGSERSRRLESDAAAVQIITVHRSKGLEFPVVHVPFAWDRFVGDPQFPLLHDERGARVLDVGGPTGESWAAHCDRHRAEEAGEDLRLLYVALTRARSQVVTWWVPATTVGASPLHRVLFGRGSGGTLAESYKVPADPIALHALQAVESSTIAVEAVGPPADPVFVPDERTAAEPAVAAFDRVLDTAWRRTSYTALTATAGHHAPTALTEPEEAGTDDEPELEPVDGVTGPADPSPMAALPLGAAFGTLVHSVFEAADLTAPDLVAELTAHAAEQLAFRPIAGLDGATLGAALLPAVRTPLGPLADGLRLADVAPRDRLAELDFELPLAGGDDAAGPPLTLDALVPLLRTHLPPTDPLHAYADDLAALEPSPLRGYLTGSIDAVLRLPSGRFAIVDYKTNWLGAPGEPLTAAHYTPPRLAVAMRGAHYPLQALLYGVALHRYLRWRLPGYDPEHHLGGVLYLFVRGMCGPATPVVDGMPCGVFGWAPPPALTVELSTLLERGAP</sequence>
<feature type="region of interest" description="Nuclease activity, interacts with RecD and RecA" evidence="8">
    <location>
        <begin position="1530"/>
        <end position="1847"/>
    </location>
</feature>
<evidence type="ECO:0000313" key="13">
    <source>
        <dbReference type="EMBL" id="MBW0132961.1"/>
    </source>
</evidence>
<dbReference type="Pfam" id="PF13361">
    <property type="entry name" value="UvrD_C"/>
    <property type="match status" value="1"/>
</dbReference>
<evidence type="ECO:0000256" key="5">
    <source>
        <dbReference type="ARBA" id="ARBA00023235"/>
    </source>
</evidence>
<feature type="compositionally biased region" description="Basic and acidic residues" evidence="10">
    <location>
        <begin position="722"/>
        <end position="731"/>
    </location>
</feature>
<feature type="compositionally biased region" description="Basic residues" evidence="10">
    <location>
        <begin position="632"/>
        <end position="649"/>
    </location>
</feature>
<comment type="subunit">
    <text evidence="8">Heterotrimer of RecB, RecC and RecD. All subunits contribute to DNA-binding. Interacts with RecA.</text>
</comment>
<feature type="compositionally biased region" description="Low complexity" evidence="10">
    <location>
        <begin position="516"/>
        <end position="532"/>
    </location>
</feature>
<dbReference type="PROSITE" id="PS51198">
    <property type="entry name" value="UVRD_HELICASE_ATP_BIND"/>
    <property type="match status" value="1"/>
</dbReference>
<keyword evidence="4 8" id="KW-0067">ATP-binding</keyword>
<feature type="binding site" evidence="9">
    <location>
        <begin position="772"/>
        <end position="779"/>
    </location>
    <ligand>
        <name>ATP</name>
        <dbReference type="ChEBI" id="CHEBI:30616"/>
    </ligand>
</feature>
<dbReference type="EMBL" id="JADQDK010000001">
    <property type="protein sequence ID" value="MBW0132961.1"/>
    <property type="molecule type" value="Genomic_DNA"/>
</dbReference>
<dbReference type="HAMAP" id="MF_01485">
    <property type="entry name" value="RecB"/>
    <property type="match status" value="1"/>
</dbReference>
<feature type="compositionally biased region" description="Low complexity" evidence="10">
    <location>
        <begin position="122"/>
        <end position="140"/>
    </location>
</feature>
<evidence type="ECO:0000256" key="6">
    <source>
        <dbReference type="ARBA" id="ARBA00034617"/>
    </source>
</evidence>
<feature type="compositionally biased region" description="Low complexity" evidence="10">
    <location>
        <begin position="464"/>
        <end position="476"/>
    </location>
</feature>
<organism evidence="13 14">
    <name type="scientific">Pseudonocardia abyssalis</name>
    <dbReference type="NCBI Taxonomy" id="2792008"/>
    <lineage>
        <taxon>Bacteria</taxon>
        <taxon>Bacillati</taxon>
        <taxon>Actinomycetota</taxon>
        <taxon>Actinomycetes</taxon>
        <taxon>Pseudonocardiales</taxon>
        <taxon>Pseudonocardiaceae</taxon>
        <taxon>Pseudonocardia</taxon>
    </lineage>
</organism>
<keyword evidence="8" id="KW-0269">Exonuclease</keyword>
<evidence type="ECO:0000256" key="4">
    <source>
        <dbReference type="ARBA" id="ARBA00022840"/>
    </source>
</evidence>
<feature type="binding site" evidence="8">
    <location>
        <position position="1739"/>
    </location>
    <ligand>
        <name>Mg(2+)</name>
        <dbReference type="ChEBI" id="CHEBI:18420"/>
    </ligand>
</feature>
<proteinExistence type="inferred from homology"/>
<feature type="active site" description="For nuclease activity" evidence="8">
    <location>
        <position position="1739"/>
    </location>
</feature>
<feature type="compositionally biased region" description="Basic residues" evidence="10">
    <location>
        <begin position="401"/>
        <end position="412"/>
    </location>
</feature>
<reference evidence="13 14" key="1">
    <citation type="submission" date="2020-11" db="EMBL/GenBank/DDBJ databases">
        <title>Pseudonocardia abyssalis sp. nov. and Pseudonocardia oceani sp. nov., description and phylogenomic analysis of two novel actinomycetes isolated from the deep Southern Ocean.</title>
        <authorList>
            <person name="Parra J."/>
        </authorList>
    </citation>
    <scope>NUCLEOTIDE SEQUENCE [LARGE SCALE GENOMIC DNA]</scope>
    <source>
        <strain evidence="13 14">KRD-168</strain>
    </source>
</reference>
<evidence type="ECO:0000313" key="14">
    <source>
        <dbReference type="Proteomes" id="UP000694287"/>
    </source>
</evidence>
<keyword evidence="8" id="KW-0540">Nuclease</keyword>
<evidence type="ECO:0000256" key="2">
    <source>
        <dbReference type="ARBA" id="ARBA00022801"/>
    </source>
</evidence>
<dbReference type="InterPro" id="IPR014016">
    <property type="entry name" value="UvrD-like_ATP-bd"/>
</dbReference>
<feature type="binding site" evidence="8">
    <location>
        <position position="1725"/>
    </location>
    <ligand>
        <name>Mg(2+)</name>
        <dbReference type="ChEBI" id="CHEBI:18420"/>
    </ligand>
</feature>
<keyword evidence="8" id="KW-0238">DNA-binding</keyword>
<feature type="compositionally biased region" description="Low complexity" evidence="10">
    <location>
        <begin position="433"/>
        <end position="442"/>
    </location>
</feature>